<gene>
    <name evidence="5" type="ORF">FYJ85_01950</name>
</gene>
<dbReference type="GO" id="GO:0000976">
    <property type="term" value="F:transcription cis-regulatory region binding"/>
    <property type="evidence" value="ECO:0007669"/>
    <property type="project" value="TreeGrafter"/>
</dbReference>
<protein>
    <submittedName>
        <fullName evidence="5">LacI family transcriptional regulator</fullName>
    </submittedName>
</protein>
<name>A0A844FX71_9BACT</name>
<dbReference type="CDD" id="cd06267">
    <property type="entry name" value="PBP1_LacI_sugar_binding-like"/>
    <property type="match status" value="1"/>
</dbReference>
<reference evidence="5 6" key="1">
    <citation type="submission" date="2019-08" db="EMBL/GenBank/DDBJ databases">
        <title>In-depth cultivation of the pig gut microbiome towards novel bacterial diversity and tailored functional studies.</title>
        <authorList>
            <person name="Wylensek D."/>
            <person name="Hitch T.C.A."/>
            <person name="Clavel T."/>
        </authorList>
    </citation>
    <scope>NUCLEOTIDE SEQUENCE [LARGE SCALE GENOMIC DNA]</scope>
    <source>
        <strain evidence="5 6">BBE-744-WT-12</strain>
    </source>
</reference>
<evidence type="ECO:0000313" key="6">
    <source>
        <dbReference type="Proteomes" id="UP000435649"/>
    </source>
</evidence>
<dbReference type="InterPro" id="IPR046335">
    <property type="entry name" value="LacI/GalR-like_sensor"/>
</dbReference>
<sequence>MIDNTRQGQQVTAAMLAKHAGVSRVAVYAAFNPGKKTTVGISEKTKNKILAAAEELGYIPNDLARTLVSGRSRNIGLLLQSNRSAMSQQLIAACSRLFVDNGYLVISESSDEDEKREREILNRFLIRRVDCVVISWVDEESNADLRKQFGRCGIPIINIRNREPDFDYSAAISFDEGQVMRQICGLLARCGLRKLCYAGIGGRGNNSSRWRHTHLESAVREHSGMELAGEVSFASAEECRAYVRTLRDPAKRPQAIVCYNDRIAQLVTIELRLSGIRVPEEIAVTGVDGYSDRFDLVAPTTVRLPVAEMAGEIYRIFSSSDYRRQLVRIAPELIERETTPNQPQEALS</sequence>
<dbReference type="GO" id="GO:0003700">
    <property type="term" value="F:DNA-binding transcription factor activity"/>
    <property type="evidence" value="ECO:0007669"/>
    <property type="project" value="TreeGrafter"/>
</dbReference>
<dbReference type="PROSITE" id="PS50932">
    <property type="entry name" value="HTH_LACI_2"/>
    <property type="match status" value="1"/>
</dbReference>
<proteinExistence type="predicted"/>
<organism evidence="5 6">
    <name type="scientific">Victivallis lenta</name>
    <dbReference type="NCBI Taxonomy" id="2606640"/>
    <lineage>
        <taxon>Bacteria</taxon>
        <taxon>Pseudomonadati</taxon>
        <taxon>Lentisphaerota</taxon>
        <taxon>Lentisphaeria</taxon>
        <taxon>Victivallales</taxon>
        <taxon>Victivallaceae</taxon>
        <taxon>Victivallis</taxon>
    </lineage>
</organism>
<dbReference type="CDD" id="cd01392">
    <property type="entry name" value="HTH_LacI"/>
    <property type="match status" value="1"/>
</dbReference>
<dbReference type="EMBL" id="VUNS01000001">
    <property type="protein sequence ID" value="MST95807.1"/>
    <property type="molecule type" value="Genomic_DNA"/>
</dbReference>
<dbReference type="SMART" id="SM00354">
    <property type="entry name" value="HTH_LACI"/>
    <property type="match status" value="1"/>
</dbReference>
<evidence type="ECO:0000259" key="4">
    <source>
        <dbReference type="PROSITE" id="PS50932"/>
    </source>
</evidence>
<dbReference type="PANTHER" id="PTHR30146">
    <property type="entry name" value="LACI-RELATED TRANSCRIPTIONAL REPRESSOR"/>
    <property type="match status" value="1"/>
</dbReference>
<dbReference type="InterPro" id="IPR028082">
    <property type="entry name" value="Peripla_BP_I"/>
</dbReference>
<accession>A0A844FX71</accession>
<dbReference type="PANTHER" id="PTHR30146:SF138">
    <property type="entry name" value="TRANSCRIPTIONAL REGULATORY PROTEIN"/>
    <property type="match status" value="1"/>
</dbReference>
<evidence type="ECO:0000256" key="3">
    <source>
        <dbReference type="ARBA" id="ARBA00023163"/>
    </source>
</evidence>
<dbReference type="Gene3D" id="3.40.50.2300">
    <property type="match status" value="2"/>
</dbReference>
<dbReference type="AlphaFoldDB" id="A0A844FX71"/>
<keyword evidence="6" id="KW-1185">Reference proteome</keyword>
<evidence type="ECO:0000256" key="1">
    <source>
        <dbReference type="ARBA" id="ARBA00023015"/>
    </source>
</evidence>
<keyword evidence="1" id="KW-0805">Transcription regulation</keyword>
<comment type="caution">
    <text evidence="5">The sequence shown here is derived from an EMBL/GenBank/DDBJ whole genome shotgun (WGS) entry which is preliminary data.</text>
</comment>
<keyword evidence="2" id="KW-0238">DNA-binding</keyword>
<dbReference type="InterPro" id="IPR010982">
    <property type="entry name" value="Lambda_DNA-bd_dom_sf"/>
</dbReference>
<keyword evidence="3" id="KW-0804">Transcription</keyword>
<dbReference type="InterPro" id="IPR000843">
    <property type="entry name" value="HTH_LacI"/>
</dbReference>
<dbReference type="Proteomes" id="UP000435649">
    <property type="component" value="Unassembled WGS sequence"/>
</dbReference>
<evidence type="ECO:0000256" key="2">
    <source>
        <dbReference type="ARBA" id="ARBA00023125"/>
    </source>
</evidence>
<dbReference type="Gene3D" id="1.10.260.40">
    <property type="entry name" value="lambda repressor-like DNA-binding domains"/>
    <property type="match status" value="1"/>
</dbReference>
<dbReference type="SUPFAM" id="SSF53822">
    <property type="entry name" value="Periplasmic binding protein-like I"/>
    <property type="match status" value="1"/>
</dbReference>
<feature type="domain" description="HTH lacI-type" evidence="4">
    <location>
        <begin position="11"/>
        <end position="69"/>
    </location>
</feature>
<dbReference type="Pfam" id="PF13377">
    <property type="entry name" value="Peripla_BP_3"/>
    <property type="match status" value="1"/>
</dbReference>
<dbReference type="SUPFAM" id="SSF47413">
    <property type="entry name" value="lambda repressor-like DNA-binding domains"/>
    <property type="match status" value="1"/>
</dbReference>
<dbReference type="RefSeq" id="WP_106053339.1">
    <property type="nucleotide sequence ID" value="NZ_CALXOB010000039.1"/>
</dbReference>
<evidence type="ECO:0000313" key="5">
    <source>
        <dbReference type="EMBL" id="MST95807.1"/>
    </source>
</evidence>